<feature type="transmembrane region" description="Helical" evidence="1">
    <location>
        <begin position="46"/>
        <end position="71"/>
    </location>
</feature>
<gene>
    <name evidence="2" type="ORF">V0U35_09360</name>
</gene>
<keyword evidence="1" id="KW-1133">Transmembrane helix</keyword>
<evidence type="ECO:0000256" key="1">
    <source>
        <dbReference type="SAM" id="Phobius"/>
    </source>
</evidence>
<organism evidence="2 3">
    <name type="scientific">Hyphobacterium marinum</name>
    <dbReference type="NCBI Taxonomy" id="3116574"/>
    <lineage>
        <taxon>Bacteria</taxon>
        <taxon>Pseudomonadati</taxon>
        <taxon>Pseudomonadota</taxon>
        <taxon>Alphaproteobacteria</taxon>
        <taxon>Maricaulales</taxon>
        <taxon>Maricaulaceae</taxon>
        <taxon>Hyphobacterium</taxon>
    </lineage>
</organism>
<feature type="transmembrane region" description="Helical" evidence="1">
    <location>
        <begin position="144"/>
        <end position="165"/>
    </location>
</feature>
<protein>
    <submittedName>
        <fullName evidence="2">Uncharacterized protein</fullName>
    </submittedName>
</protein>
<dbReference type="Proteomes" id="UP001310692">
    <property type="component" value="Unassembled WGS sequence"/>
</dbReference>
<keyword evidence="3" id="KW-1185">Reference proteome</keyword>
<proteinExistence type="predicted"/>
<evidence type="ECO:0000313" key="3">
    <source>
        <dbReference type="Proteomes" id="UP001310692"/>
    </source>
</evidence>
<keyword evidence="1" id="KW-0812">Transmembrane</keyword>
<sequence>MNAFLVSVLSGLVAAILFEAIRSPHLRRRIGSLLMSRQGETVPAPAISPVWLSVRIVVTVIGAFVGGSFLAAILEQLGHAPIALGEVAGILLAAIAGLGAWSAGRTARRLIRVTVSFSISLTLILFVLLPVLRPTGWLDPPAAAIALLFLVYLALWEGLGLLPALKAGEPR</sequence>
<accession>A0ABU7LZA8</accession>
<dbReference type="RefSeq" id="WP_330196439.1">
    <property type="nucleotide sequence ID" value="NZ_JAZDRO010000003.1"/>
</dbReference>
<reference evidence="2 3" key="1">
    <citation type="submission" date="2024-01" db="EMBL/GenBank/DDBJ databases">
        <title>Hyphobacterium bacterium isolated from marine sediment.</title>
        <authorList>
            <person name="Zhao S."/>
        </authorList>
    </citation>
    <scope>NUCLEOTIDE SEQUENCE [LARGE SCALE GENOMIC DNA]</scope>
    <source>
        <strain evidence="2 3">Y60-23</strain>
    </source>
</reference>
<feature type="transmembrane region" description="Helical" evidence="1">
    <location>
        <begin position="110"/>
        <end position="132"/>
    </location>
</feature>
<comment type="caution">
    <text evidence="2">The sequence shown here is derived from an EMBL/GenBank/DDBJ whole genome shotgun (WGS) entry which is preliminary data.</text>
</comment>
<keyword evidence="1" id="KW-0472">Membrane</keyword>
<evidence type="ECO:0000313" key="2">
    <source>
        <dbReference type="EMBL" id="MEE2566887.1"/>
    </source>
</evidence>
<feature type="transmembrane region" description="Helical" evidence="1">
    <location>
        <begin position="83"/>
        <end position="104"/>
    </location>
</feature>
<dbReference type="EMBL" id="JAZDRO010000003">
    <property type="protein sequence ID" value="MEE2566887.1"/>
    <property type="molecule type" value="Genomic_DNA"/>
</dbReference>
<name>A0ABU7LZA8_9PROT</name>